<comment type="similarity">
    <text evidence="1">Belongs to the glycosyl hydrolase 32 family.</text>
</comment>
<evidence type="ECO:0000259" key="5">
    <source>
        <dbReference type="Pfam" id="PF00251"/>
    </source>
</evidence>
<evidence type="ECO:0000256" key="1">
    <source>
        <dbReference type="ARBA" id="ARBA00009902"/>
    </source>
</evidence>
<evidence type="ECO:0000256" key="3">
    <source>
        <dbReference type="ARBA" id="ARBA00022801"/>
    </source>
</evidence>
<dbReference type="InterPro" id="IPR001362">
    <property type="entry name" value="Glyco_hydro_32"/>
</dbReference>
<feature type="domain" description="Glycosyl hydrolase family 32 N-terminal" evidence="5">
    <location>
        <begin position="37"/>
        <end position="335"/>
    </location>
</feature>
<gene>
    <name evidence="6" type="ORF">Cph01nite_24920</name>
</gene>
<dbReference type="CDD" id="cd08996">
    <property type="entry name" value="GH32_FFase"/>
    <property type="match status" value="1"/>
</dbReference>
<dbReference type="SUPFAM" id="SSF75005">
    <property type="entry name" value="Arabinanase/levansucrase/invertase"/>
    <property type="match status" value="1"/>
</dbReference>
<evidence type="ECO:0000313" key="7">
    <source>
        <dbReference type="Proteomes" id="UP000614741"/>
    </source>
</evidence>
<dbReference type="EMBL" id="BONP01000015">
    <property type="protein sequence ID" value="GIG40730.1"/>
    <property type="molecule type" value="Genomic_DNA"/>
</dbReference>
<keyword evidence="4" id="KW-0326">Glycosidase</keyword>
<evidence type="ECO:0000256" key="4">
    <source>
        <dbReference type="ARBA" id="ARBA00023295"/>
    </source>
</evidence>
<keyword evidence="3 6" id="KW-0378">Hydrolase</keyword>
<dbReference type="EC" id="3.2.1.26" evidence="2"/>
<dbReference type="InterPro" id="IPR013148">
    <property type="entry name" value="Glyco_hydro_32_N"/>
</dbReference>
<organism evidence="6 7">
    <name type="scientific">Cellulomonas phragmiteti</name>
    <dbReference type="NCBI Taxonomy" id="478780"/>
    <lineage>
        <taxon>Bacteria</taxon>
        <taxon>Bacillati</taxon>
        <taxon>Actinomycetota</taxon>
        <taxon>Actinomycetes</taxon>
        <taxon>Micrococcales</taxon>
        <taxon>Cellulomonadaceae</taxon>
        <taxon>Cellulomonas</taxon>
    </lineage>
</organism>
<reference evidence="6 7" key="1">
    <citation type="submission" date="2021-01" db="EMBL/GenBank/DDBJ databases">
        <title>Whole genome shotgun sequence of Cellulomonas phragmiteti NBRC 110785.</title>
        <authorList>
            <person name="Komaki H."/>
            <person name="Tamura T."/>
        </authorList>
    </citation>
    <scope>NUCLEOTIDE SEQUENCE [LARGE SCALE GENOMIC DNA]</scope>
    <source>
        <strain evidence="6 7">NBRC 110785</strain>
    </source>
</reference>
<accession>A0ABQ4DN10</accession>
<dbReference type="PANTHER" id="PTHR43101">
    <property type="entry name" value="BETA-FRUCTOSIDASE"/>
    <property type="match status" value="1"/>
</dbReference>
<sequence>MGLTRRGVRTRQVRAARVTETGVMTSPTPDPHDPRWHVRAPRGWINDPNGIGWWDGRWHVMYQWNPRASVWGDIHWGHASSPDLLRWDHEPTALAPRPGMLDAGGAWSGVAVADAGDVALVYSAVRDTAASAGVAVARRGPDGRWVQPDRLAAPHPALPGVVEVRDPFLLTVDGRRLGIQGAGTPGGGAVLVYDVADLDDWRLLGTLVAAGDVPDGLDAPGQVWECPQLVQVGGVWVLLVSWFERGAGPERLGVTTFTGDLDLAGDVPRFVVASSAPFDRGPDVYAPQACVAPDGRVLVWGWSWEGRGDGPLGRPADEVEAAGWAGLLTFPRELVPGPDGSVGVRPAAELDALRARPLAVARDDAGARLVTDEVAWWARSADGIEVALVDDDGEVVVWAAAAGCDVLVDGSVLEAFEADGRSTTMRVYRRGAHRWRVRSRGGLEVWVLGLPVAGWPRCAVDGGRPRCGRLDAAVGSSGGTGGLAERPKATVLKTVGAVTPHSRVRIPCPPRVV</sequence>
<dbReference type="Proteomes" id="UP000614741">
    <property type="component" value="Unassembled WGS sequence"/>
</dbReference>
<keyword evidence="7" id="KW-1185">Reference proteome</keyword>
<dbReference type="InterPro" id="IPR051214">
    <property type="entry name" value="GH32_Enzymes"/>
</dbReference>
<comment type="caution">
    <text evidence="6">The sequence shown here is derived from an EMBL/GenBank/DDBJ whole genome shotgun (WGS) entry which is preliminary data.</text>
</comment>
<evidence type="ECO:0000256" key="2">
    <source>
        <dbReference type="ARBA" id="ARBA00012758"/>
    </source>
</evidence>
<dbReference type="SMART" id="SM00640">
    <property type="entry name" value="Glyco_32"/>
    <property type="match status" value="1"/>
</dbReference>
<dbReference type="Pfam" id="PF00251">
    <property type="entry name" value="Glyco_hydro_32N"/>
    <property type="match status" value="1"/>
</dbReference>
<dbReference type="GO" id="GO:0016787">
    <property type="term" value="F:hydrolase activity"/>
    <property type="evidence" value="ECO:0007669"/>
    <property type="project" value="UniProtKB-KW"/>
</dbReference>
<protein>
    <recommendedName>
        <fullName evidence="2">beta-fructofuranosidase</fullName>
        <ecNumber evidence="2">3.2.1.26</ecNumber>
    </recommendedName>
</protein>
<dbReference type="InterPro" id="IPR023296">
    <property type="entry name" value="Glyco_hydro_beta-prop_sf"/>
</dbReference>
<proteinExistence type="inferred from homology"/>
<dbReference type="PANTHER" id="PTHR43101:SF1">
    <property type="entry name" value="BETA-FRUCTOSIDASE"/>
    <property type="match status" value="1"/>
</dbReference>
<dbReference type="Gene3D" id="2.115.10.20">
    <property type="entry name" value="Glycosyl hydrolase domain, family 43"/>
    <property type="match status" value="1"/>
</dbReference>
<name>A0ABQ4DN10_9CELL</name>
<evidence type="ECO:0000313" key="6">
    <source>
        <dbReference type="EMBL" id="GIG40730.1"/>
    </source>
</evidence>